<proteinExistence type="predicted"/>
<comment type="caution">
    <text evidence="2">The sequence shown here is derived from an EMBL/GenBank/DDBJ whole genome shotgun (WGS) entry which is preliminary data.</text>
</comment>
<dbReference type="EMBL" id="BPLR01013375">
    <property type="protein sequence ID" value="GIY60770.1"/>
    <property type="molecule type" value="Genomic_DNA"/>
</dbReference>
<feature type="transmembrane region" description="Helical" evidence="1">
    <location>
        <begin position="13"/>
        <end position="35"/>
    </location>
</feature>
<reference evidence="2 3" key="1">
    <citation type="submission" date="2021-06" db="EMBL/GenBank/DDBJ databases">
        <title>Caerostris extrusa draft genome.</title>
        <authorList>
            <person name="Kono N."/>
            <person name="Arakawa K."/>
        </authorList>
    </citation>
    <scope>NUCLEOTIDE SEQUENCE [LARGE SCALE GENOMIC DNA]</scope>
</reference>
<name>A0AAV4USX4_CAEEX</name>
<protein>
    <submittedName>
        <fullName evidence="2">Uncharacterized protein</fullName>
    </submittedName>
</protein>
<evidence type="ECO:0000313" key="3">
    <source>
        <dbReference type="Proteomes" id="UP001054945"/>
    </source>
</evidence>
<evidence type="ECO:0000256" key="1">
    <source>
        <dbReference type="SAM" id="Phobius"/>
    </source>
</evidence>
<gene>
    <name evidence="2" type="ORF">CEXT_718651</name>
</gene>
<dbReference type="AlphaFoldDB" id="A0AAV4USX4"/>
<evidence type="ECO:0000313" key="2">
    <source>
        <dbReference type="EMBL" id="GIY60770.1"/>
    </source>
</evidence>
<keyword evidence="1" id="KW-0812">Transmembrane</keyword>
<accession>A0AAV4USX4</accession>
<organism evidence="2 3">
    <name type="scientific">Caerostris extrusa</name>
    <name type="common">Bark spider</name>
    <name type="synonym">Caerostris bankana</name>
    <dbReference type="NCBI Taxonomy" id="172846"/>
    <lineage>
        <taxon>Eukaryota</taxon>
        <taxon>Metazoa</taxon>
        <taxon>Ecdysozoa</taxon>
        <taxon>Arthropoda</taxon>
        <taxon>Chelicerata</taxon>
        <taxon>Arachnida</taxon>
        <taxon>Araneae</taxon>
        <taxon>Araneomorphae</taxon>
        <taxon>Entelegynae</taxon>
        <taxon>Araneoidea</taxon>
        <taxon>Araneidae</taxon>
        <taxon>Caerostris</taxon>
    </lineage>
</organism>
<keyword evidence="3" id="KW-1185">Reference proteome</keyword>
<sequence length="86" mass="9711">MLWARVQHFKKKLCDYTCVSIFIFGINGINSYLAWGCCSYTMINGAAPIWDQWPLNSITSSMPKVGGFSAENREIQVTKTSPFLVQ</sequence>
<dbReference type="Proteomes" id="UP001054945">
    <property type="component" value="Unassembled WGS sequence"/>
</dbReference>
<keyword evidence="1" id="KW-1133">Transmembrane helix</keyword>
<keyword evidence="1" id="KW-0472">Membrane</keyword>